<dbReference type="EMBL" id="BKZW01000001">
    <property type="protein sequence ID" value="GER87572.1"/>
    <property type="molecule type" value="Genomic_DNA"/>
</dbReference>
<keyword evidence="2" id="KW-1185">Reference proteome</keyword>
<accession>A0A5J4KKI7</accession>
<protein>
    <submittedName>
        <fullName evidence="1">Uncharacterized protein</fullName>
    </submittedName>
</protein>
<comment type="caution">
    <text evidence="1">The sequence shown here is derived from an EMBL/GenBank/DDBJ whole genome shotgun (WGS) entry which is preliminary data.</text>
</comment>
<evidence type="ECO:0000313" key="1">
    <source>
        <dbReference type="EMBL" id="GER87572.1"/>
    </source>
</evidence>
<gene>
    <name evidence="1" type="ORF">KDW_17340</name>
</gene>
<reference evidence="1 2" key="1">
    <citation type="submission" date="2019-10" db="EMBL/GenBank/DDBJ databases">
        <title>Dictyobacter vulcani sp. nov., within the class Ktedonobacteria, isolated from soil of volcanic Mt. Zao.</title>
        <authorList>
            <person name="Zheng Y."/>
            <person name="Wang C.M."/>
            <person name="Sakai Y."/>
            <person name="Abe K."/>
            <person name="Yokota A."/>
            <person name="Yabe S."/>
        </authorList>
    </citation>
    <scope>NUCLEOTIDE SEQUENCE [LARGE SCALE GENOMIC DNA]</scope>
    <source>
        <strain evidence="1 2">W12</strain>
    </source>
</reference>
<sequence>MNILIYIAVPIENEQTICAELKRCCAETGDQLIGHRVYKEVGEVLFVVCLAHQYLLTKHVHILNQALQAQLILSFQPEQAQVMTISSQGNVLAPHNITALLKGFPLQPSESWFPAIEDSEKAYLCINTRKLNHQQISWLNSRHLTYLPA</sequence>
<evidence type="ECO:0000313" key="2">
    <source>
        <dbReference type="Proteomes" id="UP000326912"/>
    </source>
</evidence>
<dbReference type="AlphaFoldDB" id="A0A5J4KKI7"/>
<dbReference type="Proteomes" id="UP000326912">
    <property type="component" value="Unassembled WGS sequence"/>
</dbReference>
<dbReference type="RefSeq" id="WP_151755555.1">
    <property type="nucleotide sequence ID" value="NZ_BKZW01000001.1"/>
</dbReference>
<name>A0A5J4KKI7_9CHLR</name>
<organism evidence="1 2">
    <name type="scientific">Dictyobacter vulcani</name>
    <dbReference type="NCBI Taxonomy" id="2607529"/>
    <lineage>
        <taxon>Bacteria</taxon>
        <taxon>Bacillati</taxon>
        <taxon>Chloroflexota</taxon>
        <taxon>Ktedonobacteria</taxon>
        <taxon>Ktedonobacterales</taxon>
        <taxon>Dictyobacteraceae</taxon>
        <taxon>Dictyobacter</taxon>
    </lineage>
</organism>
<proteinExistence type="predicted"/>